<dbReference type="Pfam" id="PF07530">
    <property type="entry name" value="PRE_C2HC"/>
    <property type="match status" value="1"/>
</dbReference>
<feature type="domain" description="Pre-C2HC" evidence="1">
    <location>
        <begin position="1"/>
        <end position="35"/>
    </location>
</feature>
<dbReference type="AlphaFoldDB" id="A0A2J7QUP5"/>
<comment type="caution">
    <text evidence="2">The sequence shown here is derived from an EMBL/GenBank/DDBJ whole genome shotgun (WGS) entry which is preliminary data.</text>
</comment>
<proteinExistence type="predicted"/>
<evidence type="ECO:0000259" key="1">
    <source>
        <dbReference type="Pfam" id="PF07530"/>
    </source>
</evidence>
<reference evidence="2 3" key="1">
    <citation type="submission" date="2017-12" db="EMBL/GenBank/DDBJ databases">
        <title>Hemimetabolous genomes reveal molecular basis of termite eusociality.</title>
        <authorList>
            <person name="Harrison M.C."/>
            <person name="Jongepier E."/>
            <person name="Robertson H.M."/>
            <person name="Arning N."/>
            <person name="Bitard-Feildel T."/>
            <person name="Chao H."/>
            <person name="Childers C.P."/>
            <person name="Dinh H."/>
            <person name="Doddapaneni H."/>
            <person name="Dugan S."/>
            <person name="Gowin J."/>
            <person name="Greiner C."/>
            <person name="Han Y."/>
            <person name="Hu H."/>
            <person name="Hughes D.S.T."/>
            <person name="Huylmans A.-K."/>
            <person name="Kemena C."/>
            <person name="Kremer L.P.M."/>
            <person name="Lee S.L."/>
            <person name="Lopez-Ezquerra A."/>
            <person name="Mallet L."/>
            <person name="Monroy-Kuhn J.M."/>
            <person name="Moser A."/>
            <person name="Murali S.C."/>
            <person name="Muzny D.M."/>
            <person name="Otani S."/>
            <person name="Piulachs M.-D."/>
            <person name="Poelchau M."/>
            <person name="Qu J."/>
            <person name="Schaub F."/>
            <person name="Wada-Katsumata A."/>
            <person name="Worley K.C."/>
            <person name="Xie Q."/>
            <person name="Ylla G."/>
            <person name="Poulsen M."/>
            <person name="Gibbs R.A."/>
            <person name="Schal C."/>
            <person name="Richards S."/>
            <person name="Belles X."/>
            <person name="Korb J."/>
            <person name="Bornberg-Bauer E."/>
        </authorList>
    </citation>
    <scope>NUCLEOTIDE SEQUENCE [LARGE SCALE GENOMIC DNA]</scope>
    <source>
        <tissue evidence="2">Whole body</tissue>
    </source>
</reference>
<evidence type="ECO:0000313" key="2">
    <source>
        <dbReference type="EMBL" id="PNF32300.1"/>
    </source>
</evidence>
<dbReference type="PANTHER" id="PTHR33273:SF2">
    <property type="entry name" value="ENDONUCLEASE_EXONUCLEASE_PHOSPHATASE DOMAIN-CONTAINING PROTEIN"/>
    <property type="match status" value="1"/>
</dbReference>
<gene>
    <name evidence="2" type="ORF">B7P43_G16327</name>
</gene>
<evidence type="ECO:0000313" key="3">
    <source>
        <dbReference type="Proteomes" id="UP000235965"/>
    </source>
</evidence>
<keyword evidence="3" id="KW-1185">Reference proteome</keyword>
<protein>
    <recommendedName>
        <fullName evidence="1">Pre-C2HC domain-containing protein</fullName>
    </recommendedName>
</protein>
<dbReference type="PANTHER" id="PTHR33273">
    <property type="entry name" value="DOMAIN-CONTAINING PROTEIN, PUTATIVE-RELATED"/>
    <property type="match status" value="1"/>
</dbReference>
<dbReference type="InterPro" id="IPR006579">
    <property type="entry name" value="Pre_C2HC_dom"/>
</dbReference>
<organism evidence="2 3">
    <name type="scientific">Cryptotermes secundus</name>
    <dbReference type="NCBI Taxonomy" id="105785"/>
    <lineage>
        <taxon>Eukaryota</taxon>
        <taxon>Metazoa</taxon>
        <taxon>Ecdysozoa</taxon>
        <taxon>Arthropoda</taxon>
        <taxon>Hexapoda</taxon>
        <taxon>Insecta</taxon>
        <taxon>Pterygota</taxon>
        <taxon>Neoptera</taxon>
        <taxon>Polyneoptera</taxon>
        <taxon>Dictyoptera</taxon>
        <taxon>Blattodea</taxon>
        <taxon>Blattoidea</taxon>
        <taxon>Termitoidae</taxon>
        <taxon>Kalotermitidae</taxon>
        <taxon>Cryptotermitinae</taxon>
        <taxon>Cryptotermes</taxon>
    </lineage>
</organism>
<accession>A0A2J7QUP5</accession>
<sequence length="226" mass="26320">MHFVDLEPKENNKTIYNIDFICSTIITVEAPRKKNITAQCTRCQNYGHTKTYCTRPFMCVKCGGDHNTTMCRKSPNTPATCGLCGGAHPANYKGCDIYLKLQKARNHKEHQQYRNTTQQNVNININDNKQFQLWGCAKPSNTQIIQRLQSRVLRAITNAPWYVSNRALHNDLQVPYVTDEIRRLALLYKQRLQGHDNRLIEEIRNPPNVVRRLKRQWLSDLPNRQN</sequence>
<dbReference type="EMBL" id="NEVH01010492">
    <property type="protein sequence ID" value="PNF32300.1"/>
    <property type="molecule type" value="Genomic_DNA"/>
</dbReference>
<dbReference type="Proteomes" id="UP000235965">
    <property type="component" value="Unassembled WGS sequence"/>
</dbReference>
<name>A0A2J7QUP5_9NEOP</name>
<dbReference type="InParanoid" id="A0A2J7QUP5"/>